<reference evidence="1 2" key="1">
    <citation type="submission" date="2019-07" db="EMBL/GenBank/DDBJ databases">
        <title>Sphingomonas alkalisoli sp. nov., isolated from rhizosphere soil of Suaedae salsa.</title>
        <authorList>
            <person name="Zhang H."/>
            <person name="Xu L."/>
            <person name="Zhang J.-X."/>
            <person name="Sun J.-Q."/>
        </authorList>
    </citation>
    <scope>NUCLEOTIDE SEQUENCE [LARGE SCALE GENOMIC DNA]</scope>
    <source>
        <strain evidence="1 2">XS-10</strain>
    </source>
</reference>
<dbReference type="OrthoDB" id="7868221at2"/>
<dbReference type="SUPFAM" id="SSF82784">
    <property type="entry name" value="OsmC-like"/>
    <property type="match status" value="1"/>
</dbReference>
<dbReference type="KEGG" id="ssua:FPZ54_13435"/>
<dbReference type="AlphaFoldDB" id="A0A518RHI7"/>
<evidence type="ECO:0000313" key="2">
    <source>
        <dbReference type="Proteomes" id="UP000318055"/>
    </source>
</evidence>
<dbReference type="EMBL" id="CP042239">
    <property type="protein sequence ID" value="QDX26910.1"/>
    <property type="molecule type" value="Genomic_DNA"/>
</dbReference>
<protein>
    <submittedName>
        <fullName evidence="1">OsmC family protein</fullName>
    </submittedName>
</protein>
<proteinExistence type="predicted"/>
<evidence type="ECO:0000313" key="1">
    <source>
        <dbReference type="EMBL" id="QDX26910.1"/>
    </source>
</evidence>
<gene>
    <name evidence="1" type="ORF">FPZ54_13435</name>
</gene>
<name>A0A518RHI7_9SPHN</name>
<keyword evidence="2" id="KW-1185">Reference proteome</keyword>
<sequence length="140" mass="14713">MSLAKPTDPKSWSISTIVEPDGPACFAFADSDLDVAAASPVEQLLAAVGSCFGQSCIAMMRYHAWPVLAVELVVKGHKPAGPLIGKGLDTLEIFAHFCGAISVERQQRLLADAKKVCTVTNSLSSAIMITVKTVETAPAL</sequence>
<dbReference type="InterPro" id="IPR015946">
    <property type="entry name" value="KH_dom-like_a/b"/>
</dbReference>
<dbReference type="Gene3D" id="3.30.300.20">
    <property type="match status" value="1"/>
</dbReference>
<organism evidence="1 2">
    <name type="scientific">Sphingomonas suaedae</name>
    <dbReference type="NCBI Taxonomy" id="2599297"/>
    <lineage>
        <taxon>Bacteria</taxon>
        <taxon>Pseudomonadati</taxon>
        <taxon>Pseudomonadota</taxon>
        <taxon>Alphaproteobacteria</taxon>
        <taxon>Sphingomonadales</taxon>
        <taxon>Sphingomonadaceae</taxon>
        <taxon>Sphingomonas</taxon>
    </lineage>
</organism>
<accession>A0A518RHI7</accession>
<dbReference type="InterPro" id="IPR003718">
    <property type="entry name" value="OsmC/Ohr_fam"/>
</dbReference>
<dbReference type="InterPro" id="IPR036102">
    <property type="entry name" value="OsmC/Ohrsf"/>
</dbReference>
<dbReference type="Pfam" id="PF02566">
    <property type="entry name" value="OsmC"/>
    <property type="match status" value="1"/>
</dbReference>
<dbReference type="Proteomes" id="UP000318055">
    <property type="component" value="Chromosome"/>
</dbReference>